<feature type="region of interest" description="Disordered" evidence="1">
    <location>
        <begin position="1"/>
        <end position="24"/>
    </location>
</feature>
<comment type="caution">
    <text evidence="2">The sequence shown here is derived from an EMBL/GenBank/DDBJ whole genome shotgun (WGS) entry which is preliminary data.</text>
</comment>
<keyword evidence="3" id="KW-1185">Reference proteome</keyword>
<reference evidence="2 3" key="1">
    <citation type="journal article" date="2023" name="Plant Dis.">
        <title>First Report of Diplodia intermedia Causing Canker and Dieback Diseases on Apple Trees in Canada.</title>
        <authorList>
            <person name="Ellouze W."/>
            <person name="Ilyukhin E."/>
            <person name="Sulman M."/>
            <person name="Ali S."/>
        </authorList>
    </citation>
    <scope>NUCLEOTIDE SEQUENCE [LARGE SCALE GENOMIC DNA]</scope>
    <source>
        <strain evidence="2 3">M45-28</strain>
    </source>
</reference>
<accession>A0ABR3TE82</accession>
<sequence>MSSPVETDAHSAPRGATTASKPFPANEKAEKLRNVFDKNFRSITAPVKHDLVSVLLLSWEPKDSDMDVSAEVRISPCCLHNSLGRRTDGEKLDELALVFRDEYQFDVQKKLLKESVKVKHQLDGILADFMYRTDEVHNLGIVYYAGHGFRGEEFGQLNLTK</sequence>
<protein>
    <submittedName>
        <fullName evidence="2">Uncharacterized protein</fullName>
    </submittedName>
</protein>
<proteinExistence type="predicted"/>
<organism evidence="2 3">
    <name type="scientific">Diplodia intermedia</name>
    <dbReference type="NCBI Taxonomy" id="856260"/>
    <lineage>
        <taxon>Eukaryota</taxon>
        <taxon>Fungi</taxon>
        <taxon>Dikarya</taxon>
        <taxon>Ascomycota</taxon>
        <taxon>Pezizomycotina</taxon>
        <taxon>Dothideomycetes</taxon>
        <taxon>Dothideomycetes incertae sedis</taxon>
        <taxon>Botryosphaeriales</taxon>
        <taxon>Botryosphaeriaceae</taxon>
        <taxon>Diplodia</taxon>
    </lineage>
</organism>
<evidence type="ECO:0000313" key="3">
    <source>
        <dbReference type="Proteomes" id="UP001521184"/>
    </source>
</evidence>
<gene>
    <name evidence="2" type="ORF">SLS58_009161</name>
</gene>
<evidence type="ECO:0000256" key="1">
    <source>
        <dbReference type="SAM" id="MobiDB-lite"/>
    </source>
</evidence>
<evidence type="ECO:0000313" key="2">
    <source>
        <dbReference type="EMBL" id="KAL1637734.1"/>
    </source>
</evidence>
<name>A0ABR3TE82_9PEZI</name>
<dbReference type="EMBL" id="JAKEKT020000085">
    <property type="protein sequence ID" value="KAL1637734.1"/>
    <property type="molecule type" value="Genomic_DNA"/>
</dbReference>
<dbReference type="Proteomes" id="UP001521184">
    <property type="component" value="Unassembled WGS sequence"/>
</dbReference>